<reference evidence="3 4" key="1">
    <citation type="submission" date="2015-07" db="EMBL/GenBank/DDBJ databases">
        <title>Genome sequencing of Kibdelosporangium phytohabitans.</title>
        <authorList>
            <person name="Qin S."/>
            <person name="Xing K."/>
        </authorList>
    </citation>
    <scope>NUCLEOTIDE SEQUENCE [LARGE SCALE GENOMIC DNA]</scope>
    <source>
        <strain evidence="3 4">KLBMP1111</strain>
    </source>
</reference>
<evidence type="ECO:0000259" key="2">
    <source>
        <dbReference type="PROSITE" id="PS50043"/>
    </source>
</evidence>
<gene>
    <name evidence="3" type="ORF">AOZ06_07695</name>
</gene>
<name>A0A0N9HTR6_9PSEU</name>
<evidence type="ECO:0000256" key="1">
    <source>
        <dbReference type="ARBA" id="ARBA00023125"/>
    </source>
</evidence>
<dbReference type="Pfam" id="PF00196">
    <property type="entry name" value="GerE"/>
    <property type="match status" value="1"/>
</dbReference>
<dbReference type="OrthoDB" id="9808843at2"/>
<protein>
    <recommendedName>
        <fullName evidence="2">HTH luxR-type domain-containing protein</fullName>
    </recommendedName>
</protein>
<dbReference type="InterPro" id="IPR036388">
    <property type="entry name" value="WH-like_DNA-bd_sf"/>
</dbReference>
<dbReference type="GO" id="GO:0003677">
    <property type="term" value="F:DNA binding"/>
    <property type="evidence" value="ECO:0007669"/>
    <property type="project" value="UniProtKB-KW"/>
</dbReference>
<dbReference type="Gene3D" id="1.10.10.10">
    <property type="entry name" value="Winged helix-like DNA-binding domain superfamily/Winged helix DNA-binding domain"/>
    <property type="match status" value="1"/>
</dbReference>
<evidence type="ECO:0000313" key="4">
    <source>
        <dbReference type="Proteomes" id="UP000063699"/>
    </source>
</evidence>
<keyword evidence="1" id="KW-0238">DNA-binding</keyword>
<evidence type="ECO:0000313" key="3">
    <source>
        <dbReference type="EMBL" id="ALG06826.1"/>
    </source>
</evidence>
<dbReference type="SMART" id="SM00421">
    <property type="entry name" value="HTH_LUXR"/>
    <property type="match status" value="1"/>
</dbReference>
<dbReference type="Proteomes" id="UP000063699">
    <property type="component" value="Chromosome"/>
</dbReference>
<dbReference type="RefSeq" id="WP_054288798.1">
    <property type="nucleotide sequence ID" value="NZ_CP012752.1"/>
</dbReference>
<dbReference type="EMBL" id="CP012752">
    <property type="protein sequence ID" value="ALG06826.1"/>
    <property type="molecule type" value="Genomic_DNA"/>
</dbReference>
<dbReference type="InterPro" id="IPR016032">
    <property type="entry name" value="Sig_transdc_resp-reg_C-effctor"/>
</dbReference>
<dbReference type="KEGG" id="kphy:AOZ06_07695"/>
<proteinExistence type="predicted"/>
<dbReference type="AlphaFoldDB" id="A0A0N9HTR6"/>
<organism evidence="3 4">
    <name type="scientific">Kibdelosporangium phytohabitans</name>
    <dbReference type="NCBI Taxonomy" id="860235"/>
    <lineage>
        <taxon>Bacteria</taxon>
        <taxon>Bacillati</taxon>
        <taxon>Actinomycetota</taxon>
        <taxon>Actinomycetes</taxon>
        <taxon>Pseudonocardiales</taxon>
        <taxon>Pseudonocardiaceae</taxon>
        <taxon>Kibdelosporangium</taxon>
    </lineage>
</organism>
<feature type="domain" description="HTH luxR-type" evidence="2">
    <location>
        <begin position="5"/>
        <end position="70"/>
    </location>
</feature>
<dbReference type="PROSITE" id="PS50043">
    <property type="entry name" value="HTH_LUXR_2"/>
    <property type="match status" value="1"/>
</dbReference>
<dbReference type="SUPFAM" id="SSF46894">
    <property type="entry name" value="C-terminal effector domain of the bipartite response regulators"/>
    <property type="match status" value="1"/>
</dbReference>
<dbReference type="STRING" id="860235.AOZ06_07695"/>
<dbReference type="CDD" id="cd06170">
    <property type="entry name" value="LuxR_C_like"/>
    <property type="match status" value="1"/>
</dbReference>
<dbReference type="InterPro" id="IPR039420">
    <property type="entry name" value="WalR-like"/>
</dbReference>
<accession>A0A0N9HTR6</accession>
<dbReference type="GO" id="GO:0006355">
    <property type="term" value="P:regulation of DNA-templated transcription"/>
    <property type="evidence" value="ECO:0007669"/>
    <property type="project" value="InterPro"/>
</dbReference>
<dbReference type="PANTHER" id="PTHR43214">
    <property type="entry name" value="TWO-COMPONENT RESPONSE REGULATOR"/>
    <property type="match status" value="1"/>
</dbReference>
<dbReference type="PRINTS" id="PR00038">
    <property type="entry name" value="HTHLUXR"/>
</dbReference>
<sequence length="89" mass="9633">MSTRRSGPGDALTASQMRVLQYLRYGLSNAAIARRMFIQPGTVKNHISEIMSKLDVDNRVLVVLAAMEAGILPCPCSERLAADEQAVAS</sequence>
<dbReference type="InterPro" id="IPR000792">
    <property type="entry name" value="Tscrpt_reg_LuxR_C"/>
</dbReference>
<dbReference type="PANTHER" id="PTHR43214:SF43">
    <property type="entry name" value="TWO-COMPONENT RESPONSE REGULATOR"/>
    <property type="match status" value="1"/>
</dbReference>
<keyword evidence="4" id="KW-1185">Reference proteome</keyword>